<gene>
    <name evidence="1" type="ORF">GCM10009850_013210</name>
</gene>
<evidence type="ECO:0000313" key="1">
    <source>
        <dbReference type="EMBL" id="GAA2205863.1"/>
    </source>
</evidence>
<dbReference type="EMBL" id="BAAAQX010000003">
    <property type="protein sequence ID" value="GAA2205863.1"/>
    <property type="molecule type" value="Genomic_DNA"/>
</dbReference>
<evidence type="ECO:0000313" key="2">
    <source>
        <dbReference type="Proteomes" id="UP001499843"/>
    </source>
</evidence>
<keyword evidence="2" id="KW-1185">Reference proteome</keyword>
<accession>A0ABN3CA79</accession>
<reference evidence="1 2" key="1">
    <citation type="journal article" date="2019" name="Int. J. Syst. Evol. Microbiol.">
        <title>The Global Catalogue of Microorganisms (GCM) 10K type strain sequencing project: providing services to taxonomists for standard genome sequencing and annotation.</title>
        <authorList>
            <consortium name="The Broad Institute Genomics Platform"/>
            <consortium name="The Broad Institute Genome Sequencing Center for Infectious Disease"/>
            <person name="Wu L."/>
            <person name="Ma J."/>
        </authorList>
    </citation>
    <scope>NUCLEOTIDE SEQUENCE [LARGE SCALE GENOMIC DNA]</scope>
    <source>
        <strain evidence="1 2">JCM 16114</strain>
    </source>
</reference>
<name>A0ABN3CA79_9ACTN</name>
<proteinExistence type="predicted"/>
<organism evidence="1 2">
    <name type="scientific">Nonomuraea monospora</name>
    <dbReference type="NCBI Taxonomy" id="568818"/>
    <lineage>
        <taxon>Bacteria</taxon>
        <taxon>Bacillati</taxon>
        <taxon>Actinomycetota</taxon>
        <taxon>Actinomycetes</taxon>
        <taxon>Streptosporangiales</taxon>
        <taxon>Streptosporangiaceae</taxon>
        <taxon>Nonomuraea</taxon>
    </lineage>
</organism>
<comment type="caution">
    <text evidence="1">The sequence shown here is derived from an EMBL/GenBank/DDBJ whole genome shotgun (WGS) entry which is preliminary data.</text>
</comment>
<dbReference type="Proteomes" id="UP001499843">
    <property type="component" value="Unassembled WGS sequence"/>
</dbReference>
<sequence length="78" mass="8580">MSRSVKPKCTGCLRDDQMIWTRYIPPSVRQREIRSAQGLYPAGMHRSTIEAGMEFFCKCGVSGTTAAPEGWGPDDQGA</sequence>
<protein>
    <submittedName>
        <fullName evidence="1">Uncharacterized protein</fullName>
    </submittedName>
</protein>